<keyword evidence="9" id="KW-0812">Transmembrane</keyword>
<evidence type="ECO:0000256" key="5">
    <source>
        <dbReference type="ARBA" id="ARBA00022516"/>
    </source>
</evidence>
<evidence type="ECO:0000256" key="6">
    <source>
        <dbReference type="ARBA" id="ARBA00022603"/>
    </source>
</evidence>
<comment type="subcellular location">
    <subcellularLocation>
        <location evidence="1">Membrane</location>
        <topology evidence="1">Multi-pass membrane protein</topology>
    </subcellularLocation>
</comment>
<organism evidence="15 16">
    <name type="scientific">Dimargaris cristalligena</name>
    <dbReference type="NCBI Taxonomy" id="215637"/>
    <lineage>
        <taxon>Eukaryota</taxon>
        <taxon>Fungi</taxon>
        <taxon>Fungi incertae sedis</taxon>
        <taxon>Zoopagomycota</taxon>
        <taxon>Kickxellomycotina</taxon>
        <taxon>Dimargaritomycetes</taxon>
        <taxon>Dimargaritales</taxon>
        <taxon>Dimargaritaceae</taxon>
        <taxon>Dimargaris</taxon>
    </lineage>
</organism>
<comment type="pathway">
    <text evidence="2">Lipid metabolism; sphingolipid metabolism.</text>
</comment>
<evidence type="ECO:0000256" key="9">
    <source>
        <dbReference type="ARBA" id="ARBA00022692"/>
    </source>
</evidence>
<dbReference type="SUPFAM" id="SSF53335">
    <property type="entry name" value="S-adenosyl-L-methionine-dependent methyltransferases"/>
    <property type="match status" value="1"/>
</dbReference>
<gene>
    <name evidence="15" type="ORF">BJ085DRAFT_17017</name>
</gene>
<evidence type="ECO:0000256" key="3">
    <source>
        <dbReference type="ARBA" id="ARBA00004991"/>
    </source>
</evidence>
<keyword evidence="10" id="KW-0746">Sphingolipid metabolism</keyword>
<evidence type="ECO:0000256" key="7">
    <source>
        <dbReference type="ARBA" id="ARBA00022679"/>
    </source>
</evidence>
<accession>A0A4V1J5B7</accession>
<keyword evidence="16" id="KW-1185">Reference proteome</keyword>
<sequence>MHRFSDHDESLDNAGENDLPRIAQEMLHINADDRLLNLSTGWGTLELYLGSQFPLFITTVSPSQEQAQHAYDLMERAGISERVQIETCDFRDLPPQEQFTKLVCLEALDWVGQKNLGDFFQRCADVLVPGGTALIYCTTSPSAFTGSWSQYLGETLHYHLYTLTTICPGRDTALFATLNDYLDEIHRAGLEVDLIENISLDASMTYARWFENWDQARHIIHMRYGEDVYRQWELYLAWSSSILLRGGLSKHSLLLRKPIR</sequence>
<comment type="similarity">
    <text evidence="4">Belongs to the CFA/CMAS family.</text>
</comment>
<dbReference type="InterPro" id="IPR029063">
    <property type="entry name" value="SAM-dependent_MTases_sf"/>
</dbReference>
<keyword evidence="6 15" id="KW-0489">Methyltransferase</keyword>
<evidence type="ECO:0000256" key="2">
    <source>
        <dbReference type="ARBA" id="ARBA00004760"/>
    </source>
</evidence>
<keyword evidence="7 15" id="KW-0808">Transferase</keyword>
<dbReference type="GO" id="GO:0016020">
    <property type="term" value="C:membrane"/>
    <property type="evidence" value="ECO:0007669"/>
    <property type="project" value="UniProtKB-SubCell"/>
</dbReference>
<dbReference type="PANTHER" id="PTHR45197">
    <property type="entry name" value="SYNTHASE, PUTATIVE (AFU_ORTHOLOGUE AFUA_7G04190)-RELATED"/>
    <property type="match status" value="1"/>
</dbReference>
<dbReference type="AlphaFoldDB" id="A0A4V1J5B7"/>
<dbReference type="Pfam" id="PF02353">
    <property type="entry name" value="CMAS"/>
    <property type="match status" value="1"/>
</dbReference>
<keyword evidence="11" id="KW-1133">Transmembrane helix</keyword>
<evidence type="ECO:0000256" key="1">
    <source>
        <dbReference type="ARBA" id="ARBA00004141"/>
    </source>
</evidence>
<evidence type="ECO:0000256" key="4">
    <source>
        <dbReference type="ARBA" id="ARBA00010815"/>
    </source>
</evidence>
<evidence type="ECO:0000256" key="8">
    <source>
        <dbReference type="ARBA" id="ARBA00022691"/>
    </source>
</evidence>
<dbReference type="GO" id="GO:0008168">
    <property type="term" value="F:methyltransferase activity"/>
    <property type="evidence" value="ECO:0007669"/>
    <property type="project" value="UniProtKB-KW"/>
</dbReference>
<dbReference type="Gene3D" id="3.40.50.150">
    <property type="entry name" value="Vaccinia Virus protein VP39"/>
    <property type="match status" value="1"/>
</dbReference>
<dbReference type="Proteomes" id="UP000268162">
    <property type="component" value="Unassembled WGS sequence"/>
</dbReference>
<keyword evidence="8" id="KW-0949">S-adenosyl-L-methionine</keyword>
<evidence type="ECO:0000256" key="12">
    <source>
        <dbReference type="ARBA" id="ARBA00023098"/>
    </source>
</evidence>
<name>A0A4V1J5B7_9FUNG</name>
<evidence type="ECO:0000256" key="14">
    <source>
        <dbReference type="ARBA" id="ARBA00039020"/>
    </source>
</evidence>
<proteinExistence type="inferred from homology"/>
<dbReference type="PANTHER" id="PTHR45197:SF1">
    <property type="entry name" value="SPHINGOLIPID C9-METHYLTRANSFERASE A-RELATED"/>
    <property type="match status" value="1"/>
</dbReference>
<dbReference type="EMBL" id="ML002361">
    <property type="protein sequence ID" value="RKP38499.1"/>
    <property type="molecule type" value="Genomic_DNA"/>
</dbReference>
<keyword evidence="5" id="KW-0444">Lipid biosynthesis</keyword>
<dbReference type="EC" id="2.1.1.317" evidence="14"/>
<dbReference type="GO" id="GO:0006665">
    <property type="term" value="P:sphingolipid metabolic process"/>
    <property type="evidence" value="ECO:0007669"/>
    <property type="project" value="UniProtKB-KW"/>
</dbReference>
<reference evidence="16" key="1">
    <citation type="journal article" date="2018" name="Nat. Microbiol.">
        <title>Leveraging single-cell genomics to expand the fungal tree of life.</title>
        <authorList>
            <person name="Ahrendt S.R."/>
            <person name="Quandt C.A."/>
            <person name="Ciobanu D."/>
            <person name="Clum A."/>
            <person name="Salamov A."/>
            <person name="Andreopoulos B."/>
            <person name="Cheng J.F."/>
            <person name="Woyke T."/>
            <person name="Pelin A."/>
            <person name="Henrissat B."/>
            <person name="Reynolds N.K."/>
            <person name="Benny G.L."/>
            <person name="Smith M.E."/>
            <person name="James T.Y."/>
            <person name="Grigoriev I.V."/>
        </authorList>
    </citation>
    <scope>NUCLEOTIDE SEQUENCE [LARGE SCALE GENOMIC DNA]</scope>
    <source>
        <strain evidence="16">RSA 468</strain>
    </source>
</reference>
<evidence type="ECO:0000256" key="13">
    <source>
        <dbReference type="ARBA" id="ARBA00023136"/>
    </source>
</evidence>
<evidence type="ECO:0000256" key="11">
    <source>
        <dbReference type="ARBA" id="ARBA00022989"/>
    </source>
</evidence>
<evidence type="ECO:0000313" key="15">
    <source>
        <dbReference type="EMBL" id="RKP38499.1"/>
    </source>
</evidence>
<evidence type="ECO:0000256" key="10">
    <source>
        <dbReference type="ARBA" id="ARBA00022919"/>
    </source>
</evidence>
<keyword evidence="12" id="KW-0443">Lipid metabolism</keyword>
<comment type="pathway">
    <text evidence="3">Sphingolipid metabolism.</text>
</comment>
<protein>
    <recommendedName>
        <fullName evidence="14">sphingolipid C(9)-methyltransferase</fullName>
        <ecNumber evidence="14">2.1.1.317</ecNumber>
    </recommendedName>
</protein>
<dbReference type="InterPro" id="IPR052290">
    <property type="entry name" value="Sphingo_C9-MT"/>
</dbReference>
<keyword evidence="13" id="KW-0472">Membrane</keyword>
<evidence type="ECO:0000313" key="16">
    <source>
        <dbReference type="Proteomes" id="UP000268162"/>
    </source>
</evidence>
<dbReference type="CDD" id="cd02440">
    <property type="entry name" value="AdoMet_MTases"/>
    <property type="match status" value="1"/>
</dbReference>
<dbReference type="GO" id="GO:0032259">
    <property type="term" value="P:methylation"/>
    <property type="evidence" value="ECO:0007669"/>
    <property type="project" value="UniProtKB-KW"/>
</dbReference>